<dbReference type="AlphaFoldDB" id="A0A9D3VIR8"/>
<dbReference type="Proteomes" id="UP000828251">
    <property type="component" value="Unassembled WGS sequence"/>
</dbReference>
<evidence type="ECO:0008006" key="6">
    <source>
        <dbReference type="Google" id="ProtNLM"/>
    </source>
</evidence>
<gene>
    <name evidence="4" type="ORF">J1N35_023791</name>
</gene>
<organism evidence="4 5">
    <name type="scientific">Gossypium stocksii</name>
    <dbReference type="NCBI Taxonomy" id="47602"/>
    <lineage>
        <taxon>Eukaryota</taxon>
        <taxon>Viridiplantae</taxon>
        <taxon>Streptophyta</taxon>
        <taxon>Embryophyta</taxon>
        <taxon>Tracheophyta</taxon>
        <taxon>Spermatophyta</taxon>
        <taxon>Magnoliopsida</taxon>
        <taxon>eudicotyledons</taxon>
        <taxon>Gunneridae</taxon>
        <taxon>Pentapetalae</taxon>
        <taxon>rosids</taxon>
        <taxon>malvids</taxon>
        <taxon>Malvales</taxon>
        <taxon>Malvaceae</taxon>
        <taxon>Malvoideae</taxon>
        <taxon>Gossypium</taxon>
    </lineage>
</organism>
<dbReference type="Pfam" id="PF13456">
    <property type="entry name" value="RVT_3"/>
    <property type="match status" value="1"/>
</dbReference>
<dbReference type="InterPro" id="IPR044730">
    <property type="entry name" value="RNase_H-like_dom_plant"/>
</dbReference>
<dbReference type="InterPro" id="IPR036397">
    <property type="entry name" value="RNaseH_sf"/>
</dbReference>
<dbReference type="InterPro" id="IPR000477">
    <property type="entry name" value="RT_dom"/>
</dbReference>
<dbReference type="GO" id="GO:0003676">
    <property type="term" value="F:nucleic acid binding"/>
    <property type="evidence" value="ECO:0007669"/>
    <property type="project" value="InterPro"/>
</dbReference>
<dbReference type="Pfam" id="PF00078">
    <property type="entry name" value="RVT_1"/>
    <property type="match status" value="1"/>
</dbReference>
<dbReference type="OrthoDB" id="1738942at2759"/>
<dbReference type="Gene3D" id="3.30.420.10">
    <property type="entry name" value="Ribonuclease H-like superfamily/Ribonuclease H"/>
    <property type="match status" value="1"/>
</dbReference>
<feature type="domain" description="Reverse transcriptase" evidence="1">
    <location>
        <begin position="274"/>
        <end position="374"/>
    </location>
</feature>
<reference evidence="4 5" key="1">
    <citation type="journal article" date="2021" name="Plant Biotechnol. J.">
        <title>Multi-omics assisted identification of the key and species-specific regulatory components of drought-tolerant mechanisms in Gossypium stocksii.</title>
        <authorList>
            <person name="Yu D."/>
            <person name="Ke L."/>
            <person name="Zhang D."/>
            <person name="Wu Y."/>
            <person name="Sun Y."/>
            <person name="Mei J."/>
            <person name="Sun J."/>
            <person name="Sun Y."/>
        </authorList>
    </citation>
    <scope>NUCLEOTIDE SEQUENCE [LARGE SCALE GENOMIC DNA]</scope>
    <source>
        <strain evidence="5">cv. E1</strain>
        <tissue evidence="4">Leaf</tissue>
    </source>
</reference>
<accession>A0A9D3VIR8</accession>
<evidence type="ECO:0000259" key="3">
    <source>
        <dbReference type="Pfam" id="PF13966"/>
    </source>
</evidence>
<dbReference type="InterPro" id="IPR026960">
    <property type="entry name" value="RVT-Znf"/>
</dbReference>
<dbReference type="PANTHER" id="PTHR33116:SF86">
    <property type="entry name" value="REVERSE TRANSCRIPTASE DOMAIN-CONTAINING PROTEIN"/>
    <property type="match status" value="1"/>
</dbReference>
<dbReference type="InterPro" id="IPR002156">
    <property type="entry name" value="RNaseH_domain"/>
</dbReference>
<evidence type="ECO:0000259" key="2">
    <source>
        <dbReference type="Pfam" id="PF13456"/>
    </source>
</evidence>
<comment type="caution">
    <text evidence="4">The sequence shown here is derived from an EMBL/GenBank/DDBJ whole genome shotgun (WGS) entry which is preliminary data.</text>
</comment>
<dbReference type="PANTHER" id="PTHR33116">
    <property type="entry name" value="REVERSE TRANSCRIPTASE ZINC-BINDING DOMAIN-CONTAINING PROTEIN-RELATED-RELATED"/>
    <property type="match status" value="1"/>
</dbReference>
<evidence type="ECO:0000259" key="1">
    <source>
        <dbReference type="Pfam" id="PF00078"/>
    </source>
</evidence>
<sequence>MEKVRLKCGFENGIDIGAMGTRGGLSLGWKGNSLVYLRSFSSFHIDVDIRDNECGDFWRLTGFYGNSEEKNRRKSWELLRQLSHDQAIPWVVLRDFNEILEHLSHSFSDHCPILLDTVGKGKKVQCFTDKAFRFEAKWCLDASFEELIKKWWTECSGNVPVRLQSLNYQIQRWSKNSRQEEWKIRGRITELEDGDGRRMSSNEEMLKLAAKFFSELFSASEMGLDEHVFELVEKRVTDDMNDSLIAQFTVEEIESAIKSMAFLHAPEIDRFPVEKPTNLTQFRPISLCNVVFKIVAKTLVKMMSSILGHCIDDAQGAFIPGRLISDNVLVTYEVLHCLKMRKTGKNRNFALKLDMSKAYYRVEWDFLADDSILFGDASCEGARVIRDVIREYEIISGQRVNFNKSLLYFGANVDSSVKDNIVNLLGARVATNSEKYLGLPMMVGRKKAWAFANFVDKFRKRVDGWKFRYLSIGGKEVFIKSVLQAIPLYAMQYFLMPKSLCHKLECIMNKFWWTNNKTATGIHWSTWDFLCRPKCVGGMGFKNLVLFNNENWVLPLFTWRSICSVRKLLAEGLVWRVGNGSRINLWNDPWLPGRENNRLSVQRILPNWTYVNQLIDAETNIWNNELIHNLVDEDTASRIISIPLSGANDVDMIVWKYEGSREYTVKSGYRAFFIEWLQKKFPINPNEIVQHNFYKALWSLSIPEKIKIHIWRLFNNLLPHFCNLAKRSLCTEIVCPLCKVAPENADHLLWSCGILQSVWALLQIKFPSIEEITCCKLCFLHTFLAADEQQKNVMAVSIWGLWYRRNKLVHEGLKFSLQELIGFVHGYCRDLNLSQENLCSTNRSKIIVRDSEAGIRGAEIYLLTDVADACVAEARACKRALLFAVERGYRRLIVEGDSLTVIKNVKKKETDRSVLRPITQQICDLKKVFRRALILVKVRRYSVCGFKALFSSLPKS</sequence>
<evidence type="ECO:0000313" key="4">
    <source>
        <dbReference type="EMBL" id="KAH1084030.1"/>
    </source>
</evidence>
<name>A0A9D3VIR8_9ROSI</name>
<dbReference type="EMBL" id="JAIQCV010000007">
    <property type="protein sequence ID" value="KAH1084030.1"/>
    <property type="molecule type" value="Genomic_DNA"/>
</dbReference>
<dbReference type="CDD" id="cd06222">
    <property type="entry name" value="RNase_H_like"/>
    <property type="match status" value="1"/>
</dbReference>
<dbReference type="GO" id="GO:0004523">
    <property type="term" value="F:RNA-DNA hybrid ribonuclease activity"/>
    <property type="evidence" value="ECO:0007669"/>
    <property type="project" value="InterPro"/>
</dbReference>
<proteinExistence type="predicted"/>
<protein>
    <recommendedName>
        <fullName evidence="6">Reverse transcriptase</fullName>
    </recommendedName>
</protein>
<keyword evidence="5" id="KW-1185">Reference proteome</keyword>
<feature type="domain" description="Reverse transcriptase zinc-binding" evidence="3">
    <location>
        <begin position="684"/>
        <end position="759"/>
    </location>
</feature>
<feature type="domain" description="RNase H type-1" evidence="2">
    <location>
        <begin position="844"/>
        <end position="932"/>
    </location>
</feature>
<evidence type="ECO:0000313" key="5">
    <source>
        <dbReference type="Proteomes" id="UP000828251"/>
    </source>
</evidence>
<dbReference type="Pfam" id="PF13966">
    <property type="entry name" value="zf-RVT"/>
    <property type="match status" value="1"/>
</dbReference>